<dbReference type="OrthoDB" id="968766at2"/>
<evidence type="ECO:0000313" key="1">
    <source>
        <dbReference type="EMBL" id="RRB17185.1"/>
    </source>
</evidence>
<gene>
    <name evidence="1" type="ORF">EHT87_02575</name>
</gene>
<organism evidence="1 2">
    <name type="scientific">Larkinella knui</name>
    <dbReference type="NCBI Taxonomy" id="2025310"/>
    <lineage>
        <taxon>Bacteria</taxon>
        <taxon>Pseudomonadati</taxon>
        <taxon>Bacteroidota</taxon>
        <taxon>Cytophagia</taxon>
        <taxon>Cytophagales</taxon>
        <taxon>Spirosomataceae</taxon>
        <taxon>Larkinella</taxon>
    </lineage>
</organism>
<dbReference type="RefSeq" id="WP_124903532.1">
    <property type="nucleotide sequence ID" value="NZ_RQJP01000001.1"/>
</dbReference>
<accession>A0A3P1CV56</accession>
<evidence type="ECO:0000313" key="2">
    <source>
        <dbReference type="Proteomes" id="UP000274271"/>
    </source>
</evidence>
<proteinExistence type="predicted"/>
<dbReference type="Proteomes" id="UP000274271">
    <property type="component" value="Unassembled WGS sequence"/>
</dbReference>
<comment type="caution">
    <text evidence="1">The sequence shown here is derived from an EMBL/GenBank/DDBJ whole genome shotgun (WGS) entry which is preliminary data.</text>
</comment>
<reference evidence="1 2" key="1">
    <citation type="submission" date="2018-11" db="EMBL/GenBank/DDBJ databases">
        <authorList>
            <person name="Zhou Z."/>
            <person name="Wang G."/>
        </authorList>
    </citation>
    <scope>NUCLEOTIDE SEQUENCE [LARGE SCALE GENOMIC DNA]</scope>
    <source>
        <strain evidence="1 2">KCTC42998</strain>
    </source>
</reference>
<dbReference type="AlphaFoldDB" id="A0A3P1CV56"/>
<protein>
    <submittedName>
        <fullName evidence="1">Uncharacterized protein</fullName>
    </submittedName>
</protein>
<dbReference type="EMBL" id="RQJP01000001">
    <property type="protein sequence ID" value="RRB17185.1"/>
    <property type="molecule type" value="Genomic_DNA"/>
</dbReference>
<name>A0A3P1CV56_9BACT</name>
<keyword evidence="2" id="KW-1185">Reference proteome</keyword>
<sequence>MTQKKEYAYQLNNQDTTIILQTVIDTYKPRWAEGFKGQPMRILPNKYIKPGTSIIINYRKVAYSEVDSSKIDSVFSIPKFFATIEEFRTPMDSSAYVDISFRDIGDEGKFWLIRKPGKGWIIIKKQFYKI</sequence>